<feature type="region of interest" description="Disordered" evidence="1">
    <location>
        <begin position="1"/>
        <end position="58"/>
    </location>
</feature>
<accession>A0A0L0N112</accession>
<keyword evidence="3" id="KW-1185">Reference proteome</keyword>
<proteinExistence type="predicted"/>
<protein>
    <submittedName>
        <fullName evidence="2">Uncharacterized protein</fullName>
    </submittedName>
</protein>
<comment type="caution">
    <text evidence="2">The sequence shown here is derived from an EMBL/GenBank/DDBJ whole genome shotgun (WGS) entry which is preliminary data.</text>
</comment>
<organism evidence="2 3">
    <name type="scientific">Tolypocladium ophioglossoides (strain CBS 100239)</name>
    <name type="common">Snaketongue truffleclub</name>
    <name type="synonym">Elaphocordyceps ophioglossoides</name>
    <dbReference type="NCBI Taxonomy" id="1163406"/>
    <lineage>
        <taxon>Eukaryota</taxon>
        <taxon>Fungi</taxon>
        <taxon>Dikarya</taxon>
        <taxon>Ascomycota</taxon>
        <taxon>Pezizomycotina</taxon>
        <taxon>Sordariomycetes</taxon>
        <taxon>Hypocreomycetidae</taxon>
        <taxon>Hypocreales</taxon>
        <taxon>Ophiocordycipitaceae</taxon>
        <taxon>Tolypocladium</taxon>
    </lineage>
</organism>
<evidence type="ECO:0000313" key="2">
    <source>
        <dbReference type="EMBL" id="KND87475.1"/>
    </source>
</evidence>
<evidence type="ECO:0000313" key="3">
    <source>
        <dbReference type="Proteomes" id="UP000036947"/>
    </source>
</evidence>
<dbReference type="AlphaFoldDB" id="A0A0L0N112"/>
<sequence length="261" mass="27666">MSPHPTAHANSPSRGPAPKLQQRCQGFAPSERPVTQRLGSEPVYGAESWGKRKGSSVVESGEPMNPLLIGLKAFVAAGLDSWLFPRPHQGLRSLQEPSIRQHNPTHGNEWPSLDQDCASYISFQAALAQSEPNYGALPSVANLELEQLRCANFDSVIMVSSTAAVKGSLASTDAADVSHARTPSSSLAASCIHLWLHDPDAPITATLQRPTNGTENSPQPVYAQGVGPSVPVVSADTASHQPHHTAARCEFSGIGSQFSSH</sequence>
<gene>
    <name evidence="2" type="ORF">TOPH_07914</name>
</gene>
<dbReference type="EMBL" id="LFRF01000036">
    <property type="protein sequence ID" value="KND87475.1"/>
    <property type="molecule type" value="Genomic_DNA"/>
</dbReference>
<name>A0A0L0N112_TOLOC</name>
<dbReference type="Proteomes" id="UP000036947">
    <property type="component" value="Unassembled WGS sequence"/>
</dbReference>
<reference evidence="2 3" key="1">
    <citation type="journal article" date="2015" name="BMC Genomics">
        <title>The genome of the truffle-parasite Tolypocladium ophioglossoides and the evolution of antifungal peptaibiotics.</title>
        <authorList>
            <person name="Quandt C.A."/>
            <person name="Bushley K.E."/>
            <person name="Spatafora J.W."/>
        </authorList>
    </citation>
    <scope>NUCLEOTIDE SEQUENCE [LARGE SCALE GENOMIC DNA]</scope>
    <source>
        <strain evidence="2 3">CBS 100239</strain>
    </source>
</reference>
<evidence type="ECO:0000256" key="1">
    <source>
        <dbReference type="SAM" id="MobiDB-lite"/>
    </source>
</evidence>